<proteinExistence type="predicted"/>
<protein>
    <submittedName>
        <fullName evidence="2">Membrane protein</fullName>
    </submittedName>
</protein>
<feature type="transmembrane region" description="Helical" evidence="1">
    <location>
        <begin position="39"/>
        <end position="56"/>
    </location>
</feature>
<dbReference type="AlphaFoldDB" id="A0A0J7Y630"/>
<dbReference type="Gene3D" id="1.20.1530.20">
    <property type="match status" value="1"/>
</dbReference>
<evidence type="ECO:0000256" key="1">
    <source>
        <dbReference type="SAM" id="Phobius"/>
    </source>
</evidence>
<keyword evidence="3" id="KW-1185">Reference proteome</keyword>
<dbReference type="InterPro" id="IPR016833">
    <property type="entry name" value="Put_Na-Bile_cotransptr"/>
</dbReference>
<feature type="transmembrane region" description="Helical" evidence="1">
    <location>
        <begin position="130"/>
        <end position="152"/>
    </location>
</feature>
<gene>
    <name evidence="2" type="ORF">V474_09025</name>
</gene>
<keyword evidence="1" id="KW-0812">Transmembrane</keyword>
<evidence type="ECO:0000313" key="2">
    <source>
        <dbReference type="EMBL" id="KMS59341.1"/>
    </source>
</evidence>
<dbReference type="Pfam" id="PF13593">
    <property type="entry name" value="SBF_like"/>
    <property type="match status" value="1"/>
</dbReference>
<evidence type="ECO:0000313" key="3">
    <source>
        <dbReference type="Proteomes" id="UP000052268"/>
    </source>
</evidence>
<feature type="transmembrane region" description="Helical" evidence="1">
    <location>
        <begin position="103"/>
        <end position="123"/>
    </location>
</feature>
<dbReference type="PANTHER" id="PTHR18640:SF5">
    <property type="entry name" value="SODIUM_BILE ACID COTRANSPORTER 7"/>
    <property type="match status" value="1"/>
</dbReference>
<comment type="caution">
    <text evidence="2">The sequence shown here is derived from an EMBL/GenBank/DDBJ whole genome shotgun (WGS) entry which is preliminary data.</text>
</comment>
<feature type="transmembrane region" description="Helical" evidence="1">
    <location>
        <begin position="204"/>
        <end position="223"/>
    </location>
</feature>
<organism evidence="2 3">
    <name type="scientific">Novosphingobium barchaimii LL02</name>
    <dbReference type="NCBI Taxonomy" id="1114963"/>
    <lineage>
        <taxon>Bacteria</taxon>
        <taxon>Pseudomonadati</taxon>
        <taxon>Pseudomonadota</taxon>
        <taxon>Alphaproteobacteria</taxon>
        <taxon>Sphingomonadales</taxon>
        <taxon>Sphingomonadaceae</taxon>
        <taxon>Novosphingobium</taxon>
    </lineage>
</organism>
<dbReference type="PIRSF" id="PIRSF026166">
    <property type="entry name" value="UCP026166"/>
    <property type="match status" value="1"/>
</dbReference>
<accession>A0A0J7Y630</accession>
<keyword evidence="1" id="KW-0472">Membrane</keyword>
<feature type="transmembrane region" description="Helical" evidence="1">
    <location>
        <begin position="68"/>
        <end position="91"/>
    </location>
</feature>
<dbReference type="PANTHER" id="PTHR18640">
    <property type="entry name" value="SOLUTE CARRIER FAMILY 10 MEMBER 7"/>
    <property type="match status" value="1"/>
</dbReference>
<dbReference type="PATRIC" id="fig|1114963.3.peg.707"/>
<feature type="transmembrane region" description="Helical" evidence="1">
    <location>
        <begin position="280"/>
        <end position="300"/>
    </location>
</feature>
<dbReference type="InterPro" id="IPR038770">
    <property type="entry name" value="Na+/solute_symporter_sf"/>
</dbReference>
<reference evidence="2 3" key="1">
    <citation type="journal article" date="2015" name="G3 (Bethesda)">
        <title>Insights into Ongoing Evolution of the Hexachlorocyclohexane Catabolic Pathway from Comparative Genomics of Ten Sphingomonadaceae Strains.</title>
        <authorList>
            <person name="Pearce S.L."/>
            <person name="Oakeshott J.G."/>
            <person name="Pandey G."/>
        </authorList>
    </citation>
    <scope>NUCLEOTIDE SEQUENCE [LARGE SCALE GENOMIC DNA]</scope>
    <source>
        <strain evidence="2 3">LL02</strain>
    </source>
</reference>
<feature type="transmembrane region" description="Helical" evidence="1">
    <location>
        <begin position="229"/>
        <end position="250"/>
    </location>
</feature>
<name>A0A0J7Y630_9SPHN</name>
<keyword evidence="1" id="KW-1133">Transmembrane helix</keyword>
<sequence>MGSILLRLDRYLLLLIATVALAALLPARGAATGWVEHLVVVAVALLFFLYGARLAPDAIWRGLAHWRLQALIFASTYLLFPILGVVVTLLLRGHLPRDVLTGLLFLCLLPSTVQSSIAFTSIARGNVPGALCAASLSNVLGVVLTPTLVSQLLPAASGGFSLSALEDIATQILLPFVLGQAARPWIGAWLLWHPLPTSIVDRGSVLVVVYAAFSAGMVAGIWHQLSLGSLAAVLAIDLAMLALVLLATTLTSRTLGFSTEDEIAIVFCGSKKSMAGGIPMAAILFPGHAVGLIVLPLMLFHQAQLFVCATLARRYAGRDDPIPRACRPAVRPTLGDPA</sequence>
<dbReference type="EMBL" id="JACU01000002">
    <property type="protein sequence ID" value="KMS59341.1"/>
    <property type="molecule type" value="Genomic_DNA"/>
</dbReference>
<dbReference type="Proteomes" id="UP000052268">
    <property type="component" value="Unassembled WGS sequence"/>
</dbReference>
<dbReference type="GO" id="GO:0005886">
    <property type="term" value="C:plasma membrane"/>
    <property type="evidence" value="ECO:0007669"/>
    <property type="project" value="TreeGrafter"/>
</dbReference>